<dbReference type="Proteomes" id="UP000437862">
    <property type="component" value="Chromosome"/>
</dbReference>
<evidence type="ECO:0000313" key="2">
    <source>
        <dbReference type="EMBL" id="QGZ39510.1"/>
    </source>
</evidence>
<keyword evidence="3" id="KW-1185">Reference proteome</keyword>
<name>A0ABX6FQB9_9BURK</name>
<evidence type="ECO:0000313" key="3">
    <source>
        <dbReference type="Proteomes" id="UP000437862"/>
    </source>
</evidence>
<proteinExistence type="predicted"/>
<reference evidence="2 3" key="1">
    <citation type="submission" date="2019-12" db="EMBL/GenBank/DDBJ databases">
        <title>Draft Genome Sequences of Six Type Strains of the Genus Massilia.</title>
        <authorList>
            <person name="Miess H."/>
            <person name="Frediansyah A."/>
            <person name="Goeker M."/>
            <person name="Gross H."/>
        </authorList>
    </citation>
    <scope>NUCLEOTIDE SEQUENCE [LARGE SCALE GENOMIC DNA]</scope>
    <source>
        <strain evidence="2 3">DSM 26639</strain>
    </source>
</reference>
<dbReference type="RefSeq" id="WP_158206723.1">
    <property type="nucleotide sequence ID" value="NZ_CP046904.1"/>
</dbReference>
<feature type="compositionally biased region" description="Acidic residues" evidence="1">
    <location>
        <begin position="29"/>
        <end position="38"/>
    </location>
</feature>
<accession>A0ABX6FQB9</accession>
<evidence type="ECO:0000256" key="1">
    <source>
        <dbReference type="SAM" id="MobiDB-lite"/>
    </source>
</evidence>
<dbReference type="EMBL" id="CP046904">
    <property type="protein sequence ID" value="QGZ39510.1"/>
    <property type="molecule type" value="Genomic_DNA"/>
</dbReference>
<protein>
    <submittedName>
        <fullName evidence="2">Uncharacterized protein</fullName>
    </submittedName>
</protein>
<feature type="region of interest" description="Disordered" evidence="1">
    <location>
        <begin position="14"/>
        <end position="47"/>
    </location>
</feature>
<organism evidence="2 3">
    <name type="scientific">Pseudoduganella flava</name>
    <dbReference type="NCBI Taxonomy" id="871742"/>
    <lineage>
        <taxon>Bacteria</taxon>
        <taxon>Pseudomonadati</taxon>
        <taxon>Pseudomonadota</taxon>
        <taxon>Betaproteobacteria</taxon>
        <taxon>Burkholderiales</taxon>
        <taxon>Oxalobacteraceae</taxon>
        <taxon>Telluria group</taxon>
        <taxon>Pseudoduganella</taxon>
    </lineage>
</organism>
<gene>
    <name evidence="2" type="ORF">GO485_10930</name>
</gene>
<sequence length="54" mass="5740">MTPELRQTLLVAPERGKQETEAAQAYADAGDEGQEGEQENQAVDGDSCYVGILG</sequence>